<keyword evidence="3" id="KW-1185">Reference proteome</keyword>
<feature type="chain" id="PRO_5040752508" evidence="1">
    <location>
        <begin position="20"/>
        <end position="116"/>
    </location>
</feature>
<evidence type="ECO:0000256" key="1">
    <source>
        <dbReference type="SAM" id="SignalP"/>
    </source>
</evidence>
<feature type="signal peptide" evidence="1">
    <location>
        <begin position="1"/>
        <end position="19"/>
    </location>
</feature>
<keyword evidence="1" id="KW-0732">Signal</keyword>
<gene>
    <name evidence="2" type="ORF">GGI19_006866</name>
</gene>
<dbReference type="EMBL" id="JANBUH010001870">
    <property type="protein sequence ID" value="KAJ2742091.1"/>
    <property type="molecule type" value="Genomic_DNA"/>
</dbReference>
<proteinExistence type="predicted"/>
<evidence type="ECO:0000313" key="2">
    <source>
        <dbReference type="EMBL" id="KAJ2742091.1"/>
    </source>
</evidence>
<protein>
    <submittedName>
        <fullName evidence="2">Uncharacterized protein</fullName>
    </submittedName>
</protein>
<name>A0A9W8GLM0_9FUNG</name>
<dbReference type="OrthoDB" id="5541851at2759"/>
<organism evidence="2 3">
    <name type="scientific">Coemansia pectinata</name>
    <dbReference type="NCBI Taxonomy" id="1052879"/>
    <lineage>
        <taxon>Eukaryota</taxon>
        <taxon>Fungi</taxon>
        <taxon>Fungi incertae sedis</taxon>
        <taxon>Zoopagomycota</taxon>
        <taxon>Kickxellomycotina</taxon>
        <taxon>Kickxellomycetes</taxon>
        <taxon>Kickxellales</taxon>
        <taxon>Kickxellaceae</taxon>
        <taxon>Coemansia</taxon>
    </lineage>
</organism>
<dbReference type="Proteomes" id="UP001140011">
    <property type="component" value="Unassembled WGS sequence"/>
</dbReference>
<comment type="caution">
    <text evidence="2">The sequence shown here is derived from an EMBL/GenBank/DDBJ whole genome shotgun (WGS) entry which is preliminary data.</text>
</comment>
<evidence type="ECO:0000313" key="3">
    <source>
        <dbReference type="Proteomes" id="UP001140011"/>
    </source>
</evidence>
<dbReference type="PROSITE" id="PS51257">
    <property type="entry name" value="PROKAR_LIPOPROTEIN"/>
    <property type="match status" value="1"/>
</dbReference>
<reference evidence="2" key="1">
    <citation type="submission" date="2022-07" db="EMBL/GenBank/DDBJ databases">
        <title>Phylogenomic reconstructions and comparative analyses of Kickxellomycotina fungi.</title>
        <authorList>
            <person name="Reynolds N.K."/>
            <person name="Stajich J.E."/>
            <person name="Barry K."/>
            <person name="Grigoriev I.V."/>
            <person name="Crous P."/>
            <person name="Smith M.E."/>
        </authorList>
    </citation>
    <scope>NUCLEOTIDE SEQUENCE</scope>
    <source>
        <strain evidence="2">BCRC 34297</strain>
    </source>
</reference>
<sequence length="116" mass="12674">MRLYLVFVCIVCAFALGGACLSKDQEESVVNLSTQIAAVKTGTIKETRLLRLLAIALNDRTAMEATLTDPDSAAYKAGLISLAQAIKIYAWIGRDDQVLMQSLQTVANRLRDILTK</sequence>
<dbReference type="AlphaFoldDB" id="A0A9W8GLM0"/>
<accession>A0A9W8GLM0</accession>